<keyword evidence="1" id="KW-1133">Transmembrane helix</keyword>
<sequence>MIKIKENDENLDLFKMEQEGSKFKNLILDYRTDIFQRYFGAKGGKTLLFGVIVVCLGRGLIGSFMFQQPFLYSFFYPLIIIGIISTIYLTLKLISFKRTKAAHILSGILLIVCCAFLAVVFLLLFILILNKFFHFWF</sequence>
<keyword evidence="1" id="KW-0812">Transmembrane</keyword>
<feature type="transmembrane region" description="Helical" evidence="1">
    <location>
        <begin position="72"/>
        <end position="91"/>
    </location>
</feature>
<protein>
    <submittedName>
        <fullName evidence="2">Uncharacterized protein</fullName>
    </submittedName>
</protein>
<gene>
    <name evidence="2" type="ORF">SDC9_128973</name>
</gene>
<dbReference type="EMBL" id="VSSQ01031137">
    <property type="protein sequence ID" value="MPM81916.1"/>
    <property type="molecule type" value="Genomic_DNA"/>
</dbReference>
<reference evidence="2" key="1">
    <citation type="submission" date="2019-08" db="EMBL/GenBank/DDBJ databases">
        <authorList>
            <person name="Kucharzyk K."/>
            <person name="Murdoch R.W."/>
            <person name="Higgins S."/>
            <person name="Loffler F."/>
        </authorList>
    </citation>
    <scope>NUCLEOTIDE SEQUENCE</scope>
</reference>
<proteinExistence type="predicted"/>
<evidence type="ECO:0000256" key="1">
    <source>
        <dbReference type="SAM" id="Phobius"/>
    </source>
</evidence>
<name>A0A645CXQ3_9ZZZZ</name>
<evidence type="ECO:0000313" key="2">
    <source>
        <dbReference type="EMBL" id="MPM81916.1"/>
    </source>
</evidence>
<feature type="transmembrane region" description="Helical" evidence="1">
    <location>
        <begin position="103"/>
        <end position="129"/>
    </location>
</feature>
<comment type="caution">
    <text evidence="2">The sequence shown here is derived from an EMBL/GenBank/DDBJ whole genome shotgun (WGS) entry which is preliminary data.</text>
</comment>
<organism evidence="2">
    <name type="scientific">bioreactor metagenome</name>
    <dbReference type="NCBI Taxonomy" id="1076179"/>
    <lineage>
        <taxon>unclassified sequences</taxon>
        <taxon>metagenomes</taxon>
        <taxon>ecological metagenomes</taxon>
    </lineage>
</organism>
<accession>A0A645CXQ3</accession>
<dbReference type="AlphaFoldDB" id="A0A645CXQ3"/>
<keyword evidence="1" id="KW-0472">Membrane</keyword>
<feature type="transmembrane region" description="Helical" evidence="1">
    <location>
        <begin position="47"/>
        <end position="66"/>
    </location>
</feature>